<organism evidence="6">
    <name type="scientific">marine metagenome</name>
    <dbReference type="NCBI Taxonomy" id="408172"/>
    <lineage>
        <taxon>unclassified sequences</taxon>
        <taxon>metagenomes</taxon>
        <taxon>ecological metagenomes</taxon>
    </lineage>
</organism>
<dbReference type="GO" id="GO:0005524">
    <property type="term" value="F:ATP binding"/>
    <property type="evidence" value="ECO:0007669"/>
    <property type="project" value="UniProtKB-KW"/>
</dbReference>
<accession>A0A381T3B5</accession>
<feature type="coiled-coil region" evidence="4">
    <location>
        <begin position="125"/>
        <end position="152"/>
    </location>
</feature>
<sequence>VKIYTRAGDEGETGLFFGGRVPKNDPRCEAYGSVDQVVSAMGAARAFCKDEKVKNIIIDIQNQLFTVGAELATLPENYNTMKGSYKIIVPEMVSELEQLIDRMDAEVKLPSSFILPGASPGSAILDLARTTLREAERRILDLEELGQLVNKQIIPYVNRLSDLLFMLARYEDRDLPDELITGQKINE</sequence>
<dbReference type="NCBIfam" id="TIGR00636">
    <property type="entry name" value="PduO_Nterm"/>
    <property type="match status" value="1"/>
</dbReference>
<reference evidence="6" key="1">
    <citation type="submission" date="2018-05" db="EMBL/GenBank/DDBJ databases">
        <authorList>
            <person name="Lanie J.A."/>
            <person name="Ng W.-L."/>
            <person name="Kazmierczak K.M."/>
            <person name="Andrzejewski T.M."/>
            <person name="Davidsen T.M."/>
            <person name="Wayne K.J."/>
            <person name="Tettelin H."/>
            <person name="Glass J.I."/>
            <person name="Rusch D."/>
            <person name="Podicherti R."/>
            <person name="Tsui H.-C.T."/>
            <person name="Winkler M.E."/>
        </authorList>
    </citation>
    <scope>NUCLEOTIDE SEQUENCE</scope>
</reference>
<keyword evidence="3" id="KW-0067">ATP-binding</keyword>
<evidence type="ECO:0000259" key="5">
    <source>
        <dbReference type="Pfam" id="PF01923"/>
    </source>
</evidence>
<evidence type="ECO:0000313" key="6">
    <source>
        <dbReference type="EMBL" id="SVA10706.1"/>
    </source>
</evidence>
<feature type="domain" description="Cobalamin adenosyltransferase-like" evidence="5">
    <location>
        <begin position="3"/>
        <end position="170"/>
    </location>
</feature>
<name>A0A381T3B5_9ZZZZ</name>
<dbReference type="InterPro" id="IPR029499">
    <property type="entry name" value="PduO-typ"/>
</dbReference>
<dbReference type="Pfam" id="PF01923">
    <property type="entry name" value="Cob_adeno_trans"/>
    <property type="match status" value="1"/>
</dbReference>
<evidence type="ECO:0000256" key="1">
    <source>
        <dbReference type="ARBA" id="ARBA00022679"/>
    </source>
</evidence>
<dbReference type="Gene3D" id="1.20.1200.10">
    <property type="entry name" value="Cobalamin adenosyltransferase-like"/>
    <property type="match status" value="1"/>
</dbReference>
<dbReference type="InterPro" id="IPR036451">
    <property type="entry name" value="CblAdoTrfase-like_sf"/>
</dbReference>
<dbReference type="EMBL" id="UINC01003965">
    <property type="protein sequence ID" value="SVA10706.1"/>
    <property type="molecule type" value="Genomic_DNA"/>
</dbReference>
<protein>
    <recommendedName>
        <fullName evidence="5">Cobalamin adenosyltransferase-like domain-containing protein</fullName>
    </recommendedName>
</protein>
<dbReference type="InterPro" id="IPR016030">
    <property type="entry name" value="CblAdoTrfase-like"/>
</dbReference>
<evidence type="ECO:0000256" key="3">
    <source>
        <dbReference type="ARBA" id="ARBA00022840"/>
    </source>
</evidence>
<dbReference type="GO" id="GO:0008817">
    <property type="term" value="F:corrinoid adenosyltransferase activity"/>
    <property type="evidence" value="ECO:0007669"/>
    <property type="project" value="TreeGrafter"/>
</dbReference>
<dbReference type="PANTHER" id="PTHR12213">
    <property type="entry name" value="CORRINOID ADENOSYLTRANSFERASE"/>
    <property type="match status" value="1"/>
</dbReference>
<evidence type="ECO:0000256" key="4">
    <source>
        <dbReference type="SAM" id="Coils"/>
    </source>
</evidence>
<evidence type="ECO:0000256" key="2">
    <source>
        <dbReference type="ARBA" id="ARBA00022741"/>
    </source>
</evidence>
<keyword evidence="4" id="KW-0175">Coiled coil</keyword>
<keyword evidence="2" id="KW-0547">Nucleotide-binding</keyword>
<dbReference type="PANTHER" id="PTHR12213:SF0">
    <property type="entry name" value="CORRINOID ADENOSYLTRANSFERASE MMAB"/>
    <property type="match status" value="1"/>
</dbReference>
<proteinExistence type="predicted"/>
<gene>
    <name evidence="6" type="ORF">METZ01_LOCUS63560</name>
</gene>
<keyword evidence="1" id="KW-0808">Transferase</keyword>
<dbReference type="AlphaFoldDB" id="A0A381T3B5"/>
<dbReference type="SUPFAM" id="SSF89028">
    <property type="entry name" value="Cobalamin adenosyltransferase-like"/>
    <property type="match status" value="1"/>
</dbReference>
<feature type="non-terminal residue" evidence="6">
    <location>
        <position position="1"/>
    </location>
</feature>